<evidence type="ECO:0000313" key="11">
    <source>
        <dbReference type="EMBL" id="KAK6526296.1"/>
    </source>
</evidence>
<keyword evidence="5 8" id="KW-1133">Transmembrane helix</keyword>
<dbReference type="GO" id="GO:0055085">
    <property type="term" value="P:transmembrane transport"/>
    <property type="evidence" value="ECO:0007669"/>
    <property type="project" value="TreeGrafter"/>
</dbReference>
<evidence type="ECO:0000259" key="10">
    <source>
        <dbReference type="SMART" id="SM01320"/>
    </source>
</evidence>
<dbReference type="GO" id="GO:0009272">
    <property type="term" value="P:fungal-type cell wall biogenesis"/>
    <property type="evidence" value="ECO:0007669"/>
    <property type="project" value="TreeGrafter"/>
</dbReference>
<proteinExistence type="inferred from homology"/>
<feature type="signal peptide" evidence="9">
    <location>
        <begin position="1"/>
        <end position="35"/>
    </location>
</feature>
<evidence type="ECO:0000256" key="8">
    <source>
        <dbReference type="SAM" id="Phobius"/>
    </source>
</evidence>
<feature type="compositionally biased region" description="Low complexity" evidence="7">
    <location>
        <begin position="749"/>
        <end position="760"/>
    </location>
</feature>
<feature type="transmembrane region" description="Helical" evidence="8">
    <location>
        <begin position="544"/>
        <end position="565"/>
    </location>
</feature>
<accession>A0AAV9WTZ8</accession>
<keyword evidence="3 8" id="KW-0812">Transmembrane</keyword>
<feature type="transmembrane region" description="Helical" evidence="8">
    <location>
        <begin position="486"/>
        <end position="507"/>
    </location>
</feature>
<evidence type="ECO:0000313" key="12">
    <source>
        <dbReference type="Proteomes" id="UP001365542"/>
    </source>
</evidence>
<keyword evidence="4 9" id="KW-0732">Signal</keyword>
<feature type="region of interest" description="Disordered" evidence="7">
    <location>
        <begin position="639"/>
        <end position="770"/>
    </location>
</feature>
<comment type="subcellular location">
    <subcellularLocation>
        <location evidence="1">Membrane</location>
        <topology evidence="1">Multi-pass membrane protein</topology>
    </subcellularLocation>
</comment>
<dbReference type="EMBL" id="JAVHJO010000016">
    <property type="protein sequence ID" value="KAK6526296.1"/>
    <property type="molecule type" value="Genomic_DNA"/>
</dbReference>
<evidence type="ECO:0000256" key="4">
    <source>
        <dbReference type="ARBA" id="ARBA00022729"/>
    </source>
</evidence>
<gene>
    <name evidence="11" type="ORF">TWF694_004896</name>
</gene>
<feature type="transmembrane region" description="Helical" evidence="8">
    <location>
        <begin position="513"/>
        <end position="532"/>
    </location>
</feature>
<keyword evidence="12" id="KW-1185">Reference proteome</keyword>
<dbReference type="Pfam" id="PF14558">
    <property type="entry name" value="TRP_N"/>
    <property type="match status" value="1"/>
</dbReference>
<comment type="similarity">
    <text evidence="2">Belongs to the transient receptor potential (TRP) ion channel family.</text>
</comment>
<feature type="transmembrane region" description="Helical" evidence="8">
    <location>
        <begin position="397"/>
        <end position="418"/>
    </location>
</feature>
<dbReference type="GO" id="GO:0016020">
    <property type="term" value="C:membrane"/>
    <property type="evidence" value="ECO:0007669"/>
    <property type="project" value="UniProtKB-SubCell"/>
</dbReference>
<evidence type="ECO:0000256" key="7">
    <source>
        <dbReference type="SAM" id="MobiDB-lite"/>
    </source>
</evidence>
<reference evidence="11 12" key="1">
    <citation type="submission" date="2019-10" db="EMBL/GenBank/DDBJ databases">
        <authorList>
            <person name="Palmer J.M."/>
        </authorList>
    </citation>
    <scope>NUCLEOTIDE SEQUENCE [LARGE SCALE GENOMIC DNA]</scope>
    <source>
        <strain evidence="11 12">TWF694</strain>
    </source>
</reference>
<feature type="chain" id="PRO_5043990270" description="ML-like domain-containing protein" evidence="9">
    <location>
        <begin position="36"/>
        <end position="770"/>
    </location>
</feature>
<sequence length="770" mass="83893">MATYLGSPPSRRQSPLMRLLSILSFVSLITGSAGAIQKEKMISSQSLSTCMTNSQFTVSQFDVLYTPNNATLQYSFDGTSSIQGNVFIVLDIIVYGYTAYSKKIDPCAEKFASLCPMAAGPVSLPPAAINASAFVNNIPGVAFTIPDIDGLARITIQMASNLQPVACLEAELSNGQTVHQNAVSWVTAVIAGSGLATSAITSGLGHSNTAAHVAANALSLFGYFQSQAMCAMIAVKLPPVVRAWTQNFVWSMGVIRIGFMQNVLHWYIQATGGSPDLLFQNLDRVNVQIQKRALALQARAMDIVSGLAKRAGDQGTYSQGEFIDVSGISRVAFLARIEETNLFMTGLGFFVSFVVLVVIIVVGFKFGLELCVKKMRIAKGSKFAEFRKGWKIVLKGILYRIVLIGFPQLSILCLWELTVRDSPAAVVLALIFFLVSLALLSWASYKVIRLAQHSINMHKSPVVILYSDPASLNRWGFLYVQFKASCYYWIIPLLAYILIKSIFIAFAQSKGSVQSVALVLVEGVYLIAVSYFRPWMDRKVNVFNISICIINFINAIMLMIFSGIFNEPLIVSGVLGVVFFVMNAIFAFVLLILVLVATIYALVSKNPDTRYQPMRDDRASFIKSTEMVGSTELDALGATARGEHKSGYNTRDLDEDDSSAAVSHRSQDYAAGVPLPQSQAPSHYAPSQYGGSTTGEGDYEKRYHSPSPYQQQADRPFLSATTPTRAAPSPTRSPQGFGDFPSYGGNGGYNNNNNNNQGGNRWQVGAGYDH</sequence>
<feature type="transmembrane region" description="Helical" evidence="8">
    <location>
        <begin position="577"/>
        <end position="603"/>
    </location>
</feature>
<feature type="transmembrane region" description="Helical" evidence="8">
    <location>
        <begin position="342"/>
        <end position="366"/>
    </location>
</feature>
<feature type="transmembrane region" description="Helical" evidence="8">
    <location>
        <begin position="424"/>
        <end position="445"/>
    </location>
</feature>
<feature type="domain" description="ML-like" evidence="10">
    <location>
        <begin position="40"/>
        <end position="179"/>
    </location>
</feature>
<evidence type="ECO:0000256" key="1">
    <source>
        <dbReference type="ARBA" id="ARBA00004141"/>
    </source>
</evidence>
<dbReference type="PANTHER" id="PTHR31145:SF2">
    <property type="entry name" value="FLAVIN CARRIER PROTEIN 2"/>
    <property type="match status" value="1"/>
</dbReference>
<dbReference type="InterPro" id="IPR040241">
    <property type="entry name" value="TRP_Flc/Pkd2-like"/>
</dbReference>
<evidence type="ECO:0000256" key="5">
    <source>
        <dbReference type="ARBA" id="ARBA00022989"/>
    </source>
</evidence>
<feature type="compositionally biased region" description="Low complexity" evidence="7">
    <location>
        <begin position="719"/>
        <end position="734"/>
    </location>
</feature>
<name>A0AAV9WTZ8_9PEZI</name>
<evidence type="ECO:0000256" key="2">
    <source>
        <dbReference type="ARBA" id="ARBA00010642"/>
    </source>
</evidence>
<evidence type="ECO:0000256" key="3">
    <source>
        <dbReference type="ARBA" id="ARBA00022692"/>
    </source>
</evidence>
<dbReference type="InterPro" id="IPR010308">
    <property type="entry name" value="TRP_C"/>
</dbReference>
<keyword evidence="6 8" id="KW-0472">Membrane</keyword>
<dbReference type="Proteomes" id="UP001365542">
    <property type="component" value="Unassembled WGS sequence"/>
</dbReference>
<dbReference type="Pfam" id="PF06011">
    <property type="entry name" value="TRP"/>
    <property type="match status" value="1"/>
</dbReference>
<dbReference type="AlphaFoldDB" id="A0AAV9WTZ8"/>
<evidence type="ECO:0000256" key="6">
    <source>
        <dbReference type="ARBA" id="ARBA00023136"/>
    </source>
</evidence>
<evidence type="ECO:0000256" key="9">
    <source>
        <dbReference type="SAM" id="SignalP"/>
    </source>
</evidence>
<dbReference type="SMART" id="SM01320">
    <property type="entry name" value="TRP_N"/>
    <property type="match status" value="1"/>
</dbReference>
<dbReference type="InterPro" id="IPR032800">
    <property type="entry name" value="TRP_N"/>
</dbReference>
<protein>
    <recommendedName>
        <fullName evidence="10">ML-like domain-containing protein</fullName>
    </recommendedName>
</protein>
<organism evidence="11 12">
    <name type="scientific">Orbilia ellipsospora</name>
    <dbReference type="NCBI Taxonomy" id="2528407"/>
    <lineage>
        <taxon>Eukaryota</taxon>
        <taxon>Fungi</taxon>
        <taxon>Dikarya</taxon>
        <taxon>Ascomycota</taxon>
        <taxon>Pezizomycotina</taxon>
        <taxon>Orbiliomycetes</taxon>
        <taxon>Orbiliales</taxon>
        <taxon>Orbiliaceae</taxon>
        <taxon>Orbilia</taxon>
    </lineage>
</organism>
<comment type="caution">
    <text evidence="11">The sequence shown here is derived from an EMBL/GenBank/DDBJ whole genome shotgun (WGS) entry which is preliminary data.</text>
</comment>
<dbReference type="PANTHER" id="PTHR31145">
    <property type="entry name" value="INTEGRAL MEMBRANE PROTEIN (AFU_ORTHOLOGUE AFUA_7G01610)"/>
    <property type="match status" value="1"/>
</dbReference>